<evidence type="ECO:0000259" key="1">
    <source>
        <dbReference type="PROSITE" id="PS50943"/>
    </source>
</evidence>
<evidence type="ECO:0000313" key="3">
    <source>
        <dbReference type="Proteomes" id="UP001500320"/>
    </source>
</evidence>
<proteinExistence type="predicted"/>
<comment type="caution">
    <text evidence="2">The sequence shown here is derived from an EMBL/GenBank/DDBJ whole genome shotgun (WGS) entry which is preliminary data.</text>
</comment>
<dbReference type="Proteomes" id="UP001500320">
    <property type="component" value="Unassembled WGS sequence"/>
</dbReference>
<dbReference type="Pfam" id="PF13560">
    <property type="entry name" value="HTH_31"/>
    <property type="match status" value="1"/>
</dbReference>
<dbReference type="EMBL" id="BAAAUT010000007">
    <property type="protein sequence ID" value="GAA3122229.1"/>
    <property type="molecule type" value="Genomic_DNA"/>
</dbReference>
<reference evidence="3" key="1">
    <citation type="journal article" date="2019" name="Int. J. Syst. Evol. Microbiol.">
        <title>The Global Catalogue of Microorganisms (GCM) 10K type strain sequencing project: providing services to taxonomists for standard genome sequencing and annotation.</title>
        <authorList>
            <consortium name="The Broad Institute Genomics Platform"/>
            <consortium name="The Broad Institute Genome Sequencing Center for Infectious Disease"/>
            <person name="Wu L."/>
            <person name="Ma J."/>
        </authorList>
    </citation>
    <scope>NUCLEOTIDE SEQUENCE [LARGE SCALE GENOMIC DNA]</scope>
    <source>
        <strain evidence="3">JCM 9373</strain>
    </source>
</reference>
<evidence type="ECO:0000313" key="2">
    <source>
        <dbReference type="EMBL" id="GAA3122229.1"/>
    </source>
</evidence>
<dbReference type="PROSITE" id="PS50943">
    <property type="entry name" value="HTH_CROC1"/>
    <property type="match status" value="1"/>
</dbReference>
<feature type="domain" description="HTH cro/C1-type" evidence="1">
    <location>
        <begin position="15"/>
        <end position="69"/>
    </location>
</feature>
<gene>
    <name evidence="2" type="ORF">GCM10010466_11380</name>
</gene>
<sequence>MEDRQDRLRELGELLRRLRKGAGLTGKDLAQRAGVAQPTISRMETGRLLPTPETVDRVAAALELDEAGRGELDALLARLRDEVSRLKDGLAGREAANAARVRSSGWMAVFSSAMVPPLLQTAEYARLALALAVGRDVDEEDAARAAAVRVEAQAVLFEAGRKFAFVLTEGAVRTWPGSPSLMPAQLDRLAQVATLPHVRLGIVPWRAETPAFPLHGFTIYDGAVSVVESLTGDLTLTEPGDLDAHEEAFEAFAGAAVYGDELRVLLEQIGTDYRELAGRLEK</sequence>
<dbReference type="InterPro" id="IPR043917">
    <property type="entry name" value="DUF5753"/>
</dbReference>
<accession>A0ABP6MQD9</accession>
<organism evidence="2 3">
    <name type="scientific">Planomonospora alba</name>
    <dbReference type="NCBI Taxonomy" id="161354"/>
    <lineage>
        <taxon>Bacteria</taxon>
        <taxon>Bacillati</taxon>
        <taxon>Actinomycetota</taxon>
        <taxon>Actinomycetes</taxon>
        <taxon>Streptosporangiales</taxon>
        <taxon>Streptosporangiaceae</taxon>
        <taxon>Planomonospora</taxon>
    </lineage>
</organism>
<dbReference type="InterPro" id="IPR010982">
    <property type="entry name" value="Lambda_DNA-bd_dom_sf"/>
</dbReference>
<dbReference type="InterPro" id="IPR001387">
    <property type="entry name" value="Cro/C1-type_HTH"/>
</dbReference>
<keyword evidence="3" id="KW-1185">Reference proteome</keyword>
<name>A0ABP6MQD9_9ACTN</name>
<dbReference type="RefSeq" id="WP_344856612.1">
    <property type="nucleotide sequence ID" value="NZ_BAAAUT010000007.1"/>
</dbReference>
<dbReference type="Gene3D" id="1.10.260.40">
    <property type="entry name" value="lambda repressor-like DNA-binding domains"/>
    <property type="match status" value="1"/>
</dbReference>
<protein>
    <submittedName>
        <fullName evidence="2">Helix-turn-helix transcriptional regulator</fullName>
    </submittedName>
</protein>
<dbReference type="Pfam" id="PF19054">
    <property type="entry name" value="DUF5753"/>
    <property type="match status" value="1"/>
</dbReference>
<dbReference type="SMART" id="SM00530">
    <property type="entry name" value="HTH_XRE"/>
    <property type="match status" value="1"/>
</dbReference>
<dbReference type="CDD" id="cd00093">
    <property type="entry name" value="HTH_XRE"/>
    <property type="match status" value="1"/>
</dbReference>
<dbReference type="SUPFAM" id="SSF47413">
    <property type="entry name" value="lambda repressor-like DNA-binding domains"/>
    <property type="match status" value="1"/>
</dbReference>